<dbReference type="CDD" id="cd11661">
    <property type="entry name" value="SANT_MTA3_like"/>
    <property type="match status" value="1"/>
</dbReference>
<keyword evidence="4" id="KW-1017">Isopeptide bond</keyword>
<evidence type="ECO:0000313" key="20">
    <source>
        <dbReference type="EMBL" id="KAI4536899.1"/>
    </source>
</evidence>
<keyword evidence="13" id="KW-0804">Transcription</keyword>
<comment type="subcellular location">
    <subcellularLocation>
        <location evidence="1">Nucleus</location>
    </subcellularLocation>
</comment>
<evidence type="ECO:0000256" key="8">
    <source>
        <dbReference type="ARBA" id="ARBA00022833"/>
    </source>
</evidence>
<dbReference type="Pfam" id="PF00249">
    <property type="entry name" value="Myb_DNA-binding"/>
    <property type="match status" value="1"/>
</dbReference>
<keyword evidence="10" id="KW-0007">Acetylation</keyword>
<dbReference type="SMART" id="SM01189">
    <property type="entry name" value="ELM2"/>
    <property type="match status" value="1"/>
</dbReference>
<dbReference type="GO" id="GO:0008270">
    <property type="term" value="F:zinc ion binding"/>
    <property type="evidence" value="ECO:0007669"/>
    <property type="project" value="UniProtKB-KW"/>
</dbReference>
<feature type="compositionally biased region" description="Low complexity" evidence="16">
    <location>
        <begin position="670"/>
        <end position="679"/>
    </location>
</feature>
<dbReference type="InterPro" id="IPR043151">
    <property type="entry name" value="BAH_sf"/>
</dbReference>
<feature type="compositionally biased region" description="Basic and acidic residues" evidence="16">
    <location>
        <begin position="879"/>
        <end position="899"/>
    </location>
</feature>
<evidence type="ECO:0000256" key="13">
    <source>
        <dbReference type="ARBA" id="ARBA00023163"/>
    </source>
</evidence>
<feature type="compositionally biased region" description="Low complexity" evidence="16">
    <location>
        <begin position="1238"/>
        <end position="1255"/>
    </location>
</feature>
<dbReference type="InterPro" id="IPR002951">
    <property type="entry name" value="Atrophin-like"/>
</dbReference>
<dbReference type="EMBL" id="JAKZEL010000015">
    <property type="protein sequence ID" value="KAI4536899.1"/>
    <property type="molecule type" value="Genomic_DNA"/>
</dbReference>
<keyword evidence="2" id="KW-0217">Developmental protein</keyword>
<keyword evidence="12" id="KW-0175">Coiled coil</keyword>
<dbReference type="FunFam" id="2.30.30.490:FF:000045">
    <property type="entry name" value="Predicted protein"/>
    <property type="match status" value="1"/>
</dbReference>
<feature type="compositionally biased region" description="Basic and acidic residues" evidence="16">
    <location>
        <begin position="815"/>
        <end position="831"/>
    </location>
</feature>
<dbReference type="GO" id="GO:0005654">
    <property type="term" value="C:nucleoplasm"/>
    <property type="evidence" value="ECO:0007669"/>
    <property type="project" value="UniProtKB-ARBA"/>
</dbReference>
<dbReference type="SMART" id="SM00401">
    <property type="entry name" value="ZnF_GATA"/>
    <property type="match status" value="1"/>
</dbReference>
<feature type="compositionally biased region" description="Polar residues" evidence="16">
    <location>
        <begin position="656"/>
        <end position="665"/>
    </location>
</feature>
<dbReference type="InterPro" id="IPR017884">
    <property type="entry name" value="SANT_dom"/>
</dbReference>
<feature type="compositionally biased region" description="Low complexity" evidence="16">
    <location>
        <begin position="917"/>
        <end position="996"/>
    </location>
</feature>
<name>A0AAD4U2Z6_OVIAM</name>
<dbReference type="Gene3D" id="1.10.10.60">
    <property type="entry name" value="Homeodomain-like"/>
    <property type="match status" value="1"/>
</dbReference>
<dbReference type="PROSITE" id="PS51038">
    <property type="entry name" value="BAH"/>
    <property type="match status" value="1"/>
</dbReference>
<feature type="compositionally biased region" description="Pro residues" evidence="16">
    <location>
        <begin position="1080"/>
        <end position="1110"/>
    </location>
</feature>
<evidence type="ECO:0000259" key="18">
    <source>
        <dbReference type="PROSITE" id="PS51156"/>
    </source>
</evidence>
<sequence>MTADKDKDKDKEKDRDRDRDREREKRDKARESENSRPRRSCTLEGGAKNYAESDHSEDEDNDNNSATTEESTKKNKKKPPKKKSRYERTDTGEITSYITEDDVVYRPGGEVPLGLDGVYVSLWMQHRLDCGEALQSREHGGTSLPTLKNWKSLSFLVQSTTVTSLVGDENPYMHPSAEILFGNAFFSDVQCDNVSNKYMHRGSKYGTCLTPLGQFQTLGGGGVGDSGTSREHAGLLQGAGAGNQQRVWMLATEMGEKGSKRDHLLMNVKWYYRQSEVPDSVYQHLVQDRHNENDSGRELVITDPVIKNRELFISDYVDTYHAAALRGKCNISHFSDIFAAREFKARVDSFFYILGYNPETRTSSLERAPLSDPGSLGSDLCCPFIFVSIGICVHIKIIINMLVMHNVQLSPSQQIVIEQLSLQKSLLCPLVKTHRRLNSTQGEIRVGPSHQAKLPDLQPFPSPDGDTVTQHEELVWMPGVNDCDLLMYLRAARSMAAFAGMCDGGSTEDGCVAASRDDTTLNALNTNSWIWGVVGYKPVMTLAKVTLSLMYLSHDSSVRLHESGYDAGKALQRLVKKPVPKLIEKSWTEDEVKRFVKGLRQYGKNFFRIRKELLPNKETGELITFYYYWKKTPEAASSRAHRRHRRQAVFRRIKTRTASTPVNTPSRPPSSEFLDLSSASEDDFDSEDSEQELKGYACRHCFTTTSKDWHHGGRENILLCTDCRIHFKKYGELPPIEKPVDPPPFMFKPVKEEDDGLSGKHSMRTRRSRGSMSTLRSGRKKQPASPDGRASPISEDIRSSGRNSPSAASTSSNDSKAETVKKSAKKVKEEATSPLKSTKRQREKGTSDTEEADRTSSKKTKTQEISRPNSPSEGEGESSDSRSVNDEGSSDPKDIDQDNRSTSPSIPSPQDNESDSDSSAQQTTQPSALQAPGGAAPAPSSALPGTAQLPTPGPTAAPAAPSQGSPSASQPPTQPQAPSAAAPHAHIQQAPALHPQRLASPHPPLQPLTGPAGQTTGPPHTQPPLHSQGPPGPHGLQAGSLLQHPGPPQPFGLPPQVSQAAAHPHTSLQPPAPQSALQPQQPPREQPLPPAPLAMPHIKPPPTTPIPQLPAPQAHKHPPHLSGPSPFSMNANLPPPPALKPLSSLSTHHPPSAHPPPLQLMPQSQPLPSSPAQPPVLTQSQGLPPAATSHPATGLHQVPPQPPFAQHPFVPGGPPPITPPTCPSTSTPPAGPGPSAQPPCSGAVSSGGSVPGGAPCPLPTVQIKEEALDDAEEPESPPPPPRSPSPEPTVVDTPSHASQSARFYKHLDRGYNSCARTDLYFMPLAGSKLAKKREEAIEKAKREAEQKAREEREREKEKEKEREREREREREAERAAKASSSAHEGRLSDPQLGGPGHMRPSFEPPPTTIAAVPPYIGPDTPALRTLSEYARPHVMSPTNRNHPFYVPLNPTDPLLAYHMPGLYNVDPTIRERELREREIRERELRERELRERMKPGFEVKPPELDPLHPAANPMEHFARHGALTIPPAAGPHPFASFHPGLNPLERERLALAGPQLRPEMSYPDRLAAERIHAERMASLTSDPLARLQMFNVTPHHHQHSHIHSHLHLHQQDPLHQGSAGPVHPLVDPLTAGPHLARFPYPPGTLPNPLLGQPPHEHEMLRHPVFGTPYPRDLPGAIPPPMSAAHQLQAMHAQSAELQRLAMEQQWLHGHPHMHGGHLPSQEDYYSRLKKEGDKQL</sequence>
<dbReference type="PROSITE" id="PS51156">
    <property type="entry name" value="ELM2"/>
    <property type="match status" value="1"/>
</dbReference>
<evidence type="ECO:0000256" key="10">
    <source>
        <dbReference type="ARBA" id="ARBA00022990"/>
    </source>
</evidence>
<evidence type="ECO:0000256" key="4">
    <source>
        <dbReference type="ARBA" id="ARBA00022499"/>
    </source>
</evidence>
<keyword evidence="7" id="KW-0863">Zinc-finger</keyword>
<dbReference type="Proteomes" id="UP001214576">
    <property type="component" value="Unassembled WGS sequence"/>
</dbReference>
<feature type="compositionally biased region" description="Basic and acidic residues" evidence="16">
    <location>
        <begin position="843"/>
        <end position="864"/>
    </location>
</feature>
<dbReference type="InterPro" id="IPR001025">
    <property type="entry name" value="BAH_dom"/>
</dbReference>
<comment type="caution">
    <text evidence="20">The sequence shown here is derived from an EMBL/GenBank/DDBJ whole genome shotgun (WGS) entry which is preliminary data.</text>
</comment>
<dbReference type="CDD" id="cd00202">
    <property type="entry name" value="ZnF_GATA"/>
    <property type="match status" value="1"/>
</dbReference>
<keyword evidence="21" id="KW-1185">Reference proteome</keyword>
<dbReference type="FunFam" id="4.10.1240.50:FF:000003">
    <property type="entry name" value="Arginine-glutamic acid dipeptide (RE) repeats a"/>
    <property type="match status" value="1"/>
</dbReference>
<dbReference type="GO" id="GO:0043565">
    <property type="term" value="F:sequence-specific DNA binding"/>
    <property type="evidence" value="ECO:0007669"/>
    <property type="project" value="InterPro"/>
</dbReference>
<evidence type="ECO:0000256" key="2">
    <source>
        <dbReference type="ARBA" id="ARBA00022473"/>
    </source>
</evidence>
<evidence type="ECO:0000256" key="9">
    <source>
        <dbReference type="ARBA" id="ARBA00022843"/>
    </source>
</evidence>
<dbReference type="GO" id="GO:0003682">
    <property type="term" value="F:chromatin binding"/>
    <property type="evidence" value="ECO:0007669"/>
    <property type="project" value="InterPro"/>
</dbReference>
<evidence type="ECO:0000313" key="21">
    <source>
        <dbReference type="Proteomes" id="UP001214576"/>
    </source>
</evidence>
<accession>A0AAD4U2Z6</accession>
<feature type="compositionally biased region" description="Low complexity" evidence="16">
    <location>
        <begin position="1007"/>
        <end position="1026"/>
    </location>
</feature>
<dbReference type="Pfam" id="PF01448">
    <property type="entry name" value="ELM2"/>
    <property type="match status" value="1"/>
</dbReference>
<evidence type="ECO:0000256" key="3">
    <source>
        <dbReference type="ARBA" id="ARBA00022491"/>
    </source>
</evidence>
<evidence type="ECO:0000256" key="14">
    <source>
        <dbReference type="ARBA" id="ARBA00023242"/>
    </source>
</evidence>
<evidence type="ECO:0000259" key="19">
    <source>
        <dbReference type="PROSITE" id="PS51293"/>
    </source>
</evidence>
<evidence type="ECO:0000256" key="15">
    <source>
        <dbReference type="ARBA" id="ARBA00068839"/>
    </source>
</evidence>
<feature type="domain" description="BAH" evidence="17">
    <location>
        <begin position="226"/>
        <end position="367"/>
    </location>
</feature>
<dbReference type="CDD" id="cd04709">
    <property type="entry name" value="BAH_MTA"/>
    <property type="match status" value="1"/>
</dbReference>
<evidence type="ECO:0000259" key="17">
    <source>
        <dbReference type="PROSITE" id="PS51038"/>
    </source>
</evidence>
<feature type="compositionally biased region" description="Polar residues" evidence="16">
    <location>
        <begin position="900"/>
        <end position="911"/>
    </location>
</feature>
<feature type="compositionally biased region" description="Low complexity" evidence="16">
    <location>
        <begin position="1140"/>
        <end position="1150"/>
    </location>
</feature>
<organism evidence="20 21">
    <name type="scientific">Ovis ammon polii</name>
    <dbReference type="NCBI Taxonomy" id="230172"/>
    <lineage>
        <taxon>Eukaryota</taxon>
        <taxon>Metazoa</taxon>
        <taxon>Chordata</taxon>
        <taxon>Craniata</taxon>
        <taxon>Vertebrata</taxon>
        <taxon>Euteleostomi</taxon>
        <taxon>Mammalia</taxon>
        <taxon>Eutheria</taxon>
        <taxon>Laurasiatheria</taxon>
        <taxon>Artiodactyla</taxon>
        <taxon>Ruminantia</taxon>
        <taxon>Pecora</taxon>
        <taxon>Bovidae</taxon>
        <taxon>Caprinae</taxon>
        <taxon>Ovis</taxon>
    </lineage>
</organism>
<dbReference type="PANTHER" id="PTHR13859">
    <property type="entry name" value="ATROPHIN-RELATED"/>
    <property type="match status" value="1"/>
</dbReference>
<feature type="compositionally biased region" description="Basic residues" evidence="16">
    <location>
        <begin position="74"/>
        <end position="85"/>
    </location>
</feature>
<feature type="compositionally biased region" description="Basic and acidic residues" evidence="16">
    <location>
        <begin position="1"/>
        <end position="36"/>
    </location>
</feature>
<keyword evidence="6" id="KW-0479">Metal-binding</keyword>
<dbReference type="PROSITE" id="PS51293">
    <property type="entry name" value="SANT"/>
    <property type="match status" value="1"/>
</dbReference>
<reference evidence="20" key="1">
    <citation type="submission" date="2022-03" db="EMBL/GenBank/DDBJ databases">
        <title>Genomic analyses of argali, domestic sheep and their hybrids provide insights into chromosomal evolution, heterosis and genetic basis of agronomic traits.</title>
        <authorList>
            <person name="Li M."/>
        </authorList>
    </citation>
    <scope>NUCLEOTIDE SEQUENCE</scope>
    <source>
        <strain evidence="20">CAU-MHL-2022a</strain>
        <tissue evidence="20">Skin</tissue>
    </source>
</reference>
<evidence type="ECO:0000256" key="6">
    <source>
        <dbReference type="ARBA" id="ARBA00022723"/>
    </source>
</evidence>
<feature type="domain" description="ELM2" evidence="18">
    <location>
        <begin position="442"/>
        <end position="578"/>
    </location>
</feature>
<dbReference type="InterPro" id="IPR001005">
    <property type="entry name" value="SANT/Myb"/>
</dbReference>
<evidence type="ECO:0000256" key="12">
    <source>
        <dbReference type="ARBA" id="ARBA00023054"/>
    </source>
</evidence>
<feature type="compositionally biased region" description="Low complexity" evidence="16">
    <location>
        <begin position="800"/>
        <end position="814"/>
    </location>
</feature>
<keyword evidence="8" id="KW-0862">Zinc</keyword>
<keyword evidence="9" id="KW-0832">Ubl conjugation</keyword>
<keyword evidence="14" id="KW-0539">Nucleus</keyword>
<feature type="region of interest" description="Disordered" evidence="16">
    <location>
        <begin position="1"/>
        <end position="90"/>
    </location>
</feature>
<dbReference type="SUPFAM" id="SSF46689">
    <property type="entry name" value="Homeodomain-like"/>
    <property type="match status" value="1"/>
</dbReference>
<gene>
    <name evidence="20" type="ORF">MG293_013102</name>
</gene>
<feature type="region of interest" description="Disordered" evidence="16">
    <location>
        <begin position="1332"/>
        <end position="1416"/>
    </location>
</feature>
<dbReference type="Gene3D" id="4.10.1240.50">
    <property type="match status" value="1"/>
</dbReference>
<feature type="compositionally biased region" description="Pro residues" evidence="16">
    <location>
        <begin position="1276"/>
        <end position="1287"/>
    </location>
</feature>
<evidence type="ECO:0000256" key="5">
    <source>
        <dbReference type="ARBA" id="ARBA00022553"/>
    </source>
</evidence>
<protein>
    <recommendedName>
        <fullName evidence="15">Arginine-glutamic acid dipeptide repeats protein</fullName>
    </recommendedName>
</protein>
<feature type="domain" description="SANT" evidence="19">
    <location>
        <begin position="582"/>
        <end position="634"/>
    </location>
</feature>
<keyword evidence="3" id="KW-0678">Repressor</keyword>
<dbReference type="InterPro" id="IPR000679">
    <property type="entry name" value="Znf_GATA"/>
</dbReference>
<evidence type="ECO:0000256" key="16">
    <source>
        <dbReference type="SAM" id="MobiDB-lite"/>
    </source>
</evidence>
<dbReference type="InterPro" id="IPR009057">
    <property type="entry name" value="Homeodomain-like_sf"/>
</dbReference>
<proteinExistence type="predicted"/>
<feature type="region of interest" description="Disordered" evidence="16">
    <location>
        <begin position="733"/>
        <end position="1303"/>
    </location>
</feature>
<dbReference type="InterPro" id="IPR000949">
    <property type="entry name" value="ELM2_dom"/>
</dbReference>
<evidence type="ECO:0000256" key="11">
    <source>
        <dbReference type="ARBA" id="ARBA00023015"/>
    </source>
</evidence>
<dbReference type="SUPFAM" id="SSF57716">
    <property type="entry name" value="Glucocorticoid receptor-like (DNA-binding domain)"/>
    <property type="match status" value="1"/>
</dbReference>
<feature type="compositionally biased region" description="Pro residues" evidence="16">
    <location>
        <begin position="1199"/>
        <end position="1222"/>
    </location>
</feature>
<evidence type="ECO:0000256" key="1">
    <source>
        <dbReference type="ARBA" id="ARBA00004123"/>
    </source>
</evidence>
<feature type="region of interest" description="Disordered" evidence="16">
    <location>
        <begin position="655"/>
        <end position="686"/>
    </location>
</feature>
<dbReference type="SMART" id="SM00717">
    <property type="entry name" value="SANT"/>
    <property type="match status" value="1"/>
</dbReference>
<feature type="compositionally biased region" description="Basic and acidic residues" evidence="16">
    <location>
        <begin position="1332"/>
        <end position="1376"/>
    </location>
</feature>
<dbReference type="FunFam" id="1.10.10.60:FF:000052">
    <property type="entry name" value="Arginine-glutamic acid dipeptide (RE) repeats"/>
    <property type="match status" value="1"/>
</dbReference>
<dbReference type="GO" id="GO:0003714">
    <property type="term" value="F:transcription corepressor activity"/>
    <property type="evidence" value="ECO:0007669"/>
    <property type="project" value="TreeGrafter"/>
</dbReference>
<dbReference type="Gene3D" id="2.30.30.490">
    <property type="match status" value="1"/>
</dbReference>
<evidence type="ECO:0000256" key="7">
    <source>
        <dbReference type="ARBA" id="ARBA00022771"/>
    </source>
</evidence>
<dbReference type="Pfam" id="PF03154">
    <property type="entry name" value="Atrophin-1"/>
    <property type="match status" value="1"/>
</dbReference>
<keyword evidence="11" id="KW-0805">Transcription regulation</keyword>
<dbReference type="Pfam" id="PF00320">
    <property type="entry name" value="GATA"/>
    <property type="match status" value="1"/>
</dbReference>
<keyword evidence="5" id="KW-0597">Phosphoprotein</keyword>
<dbReference type="PANTHER" id="PTHR13859:SF12">
    <property type="entry name" value="ARGININE-GLUTAMIC ACID DIPEPTIDE REPEATS PROTEIN"/>
    <property type="match status" value="1"/>
</dbReference>